<proteinExistence type="predicted"/>
<reference evidence="1 2" key="1">
    <citation type="submission" date="2024-07" db="EMBL/GenBank/DDBJ databases">
        <title>Characterization of a bacterium isolated from hydrolysated instant sea cucumber by whole-genome sequencing and metabolomics.</title>
        <authorList>
            <person name="Luo X."/>
            <person name="Zhang Z."/>
            <person name="Zheng Z."/>
            <person name="Zhang W."/>
            <person name="Ming T."/>
            <person name="Jiao L."/>
            <person name="Su X."/>
            <person name="Kong F."/>
            <person name="Xu J."/>
        </authorList>
    </citation>
    <scope>NUCLEOTIDE SEQUENCE [LARGE SCALE GENOMIC DNA]</scope>
    <source>
        <strain evidence="1 2">XL-2024</strain>
    </source>
</reference>
<name>A0ABV3VWZ1_9BACI</name>
<dbReference type="RefSeq" id="WP_368636324.1">
    <property type="nucleotide sequence ID" value="NZ_JBFRHK010000005.1"/>
</dbReference>
<dbReference type="Proteomes" id="UP001558534">
    <property type="component" value="Unassembled WGS sequence"/>
</dbReference>
<accession>A0ABV3VWZ1</accession>
<dbReference type="EMBL" id="JBFRHK010000005">
    <property type="protein sequence ID" value="MEX3745441.1"/>
    <property type="molecule type" value="Genomic_DNA"/>
</dbReference>
<evidence type="ECO:0000313" key="2">
    <source>
        <dbReference type="Proteomes" id="UP001558534"/>
    </source>
</evidence>
<gene>
    <name evidence="1" type="ORF">AB1300_09855</name>
</gene>
<keyword evidence="2" id="KW-1185">Reference proteome</keyword>
<sequence length="153" mass="17589">MEITNKVLDKVFFNDGSLRDIYVIDVNLTNWQKLFDWIRTSTWDIVIYKDGHVTVYDETDVAHFFEKKDNHSIVMSIITNGVSINCHFFSEDELEFDIDPKEVNSKSEANAVFEFMKNLSKILDKDSILTGENSHEHPLVIVNPDGTLNISAC</sequence>
<protein>
    <submittedName>
        <fullName evidence="1">Uncharacterized protein</fullName>
    </submittedName>
</protein>
<evidence type="ECO:0000313" key="1">
    <source>
        <dbReference type="EMBL" id="MEX3745441.1"/>
    </source>
</evidence>
<organism evidence="1 2">
    <name type="scientific">Lysinibacillus xylanilyticus</name>
    <dbReference type="NCBI Taxonomy" id="582475"/>
    <lineage>
        <taxon>Bacteria</taxon>
        <taxon>Bacillati</taxon>
        <taxon>Bacillota</taxon>
        <taxon>Bacilli</taxon>
        <taxon>Bacillales</taxon>
        <taxon>Bacillaceae</taxon>
        <taxon>Lysinibacillus</taxon>
    </lineage>
</organism>
<comment type="caution">
    <text evidence="1">The sequence shown here is derived from an EMBL/GenBank/DDBJ whole genome shotgun (WGS) entry which is preliminary data.</text>
</comment>